<gene>
    <name evidence="2" type="ORF">NOR_03711</name>
</gene>
<reference evidence="2 3" key="1">
    <citation type="journal article" date="2016" name="Genome Biol. Evol.">
        <title>Divergent and convergent evolution of fungal pathogenicity.</title>
        <authorList>
            <person name="Shang Y."/>
            <person name="Xiao G."/>
            <person name="Zheng P."/>
            <person name="Cen K."/>
            <person name="Zhan S."/>
            <person name="Wang C."/>
        </authorList>
    </citation>
    <scope>NUCLEOTIDE SEQUENCE [LARGE SCALE GENOMIC DNA]</scope>
    <source>
        <strain evidence="2 3">RCEF 4871</strain>
    </source>
</reference>
<evidence type="ECO:0000313" key="3">
    <source>
        <dbReference type="Proteomes" id="UP000243498"/>
    </source>
</evidence>
<dbReference type="PROSITE" id="PS50181">
    <property type="entry name" value="FBOX"/>
    <property type="match status" value="1"/>
</dbReference>
<name>A0A167F9D3_METRR</name>
<dbReference type="OrthoDB" id="4194555at2759"/>
<dbReference type="AlphaFoldDB" id="A0A167F9D3"/>
<sequence>MAQVPVEIFGIITSYLTRAEVRNLRLVCRDFEVKVSAQYFCNVVVPFRAELYGALSRDEHGSLRHSSSRLLSNGMHMFESFGPHIRRFALSLELDEDSLAYPPIKPIQEAVPAFWGIYRWPHENYYRYADLEGLEQTADETEGMKAALRCLTRVQNIGLCCDAGLGFLLGPDKRAQSSHKHHPVFATVDWRLHQRSAQSAHRPSITVADFNDVARNKHESIFPNPKALRITMLERMAKDVGYSGQEVSEAVRIMLATENVNLANFNSDEGSASPASNLRPDGLVGHLLPFDSPKDAVDSPLVPTSLTKAQKEMLLELEWAHRAMIQSYVLGLIDNASAGCFEHLTTITIAKIPGSHVHLLCRDDLWGAISSLKNVSIGVIADWRKVTVSSPGVIDDSSISPVESVSQVFTLLSAHVGKRRNVESIHFEWICGGEFAPSWFQRNSYILPVPFVKHSNEMITPTAVRDETSSLLQLPHVKHLSLKNCWSSPHVFLQTIRQFALSSLESLELESVSLSGPPTTVAQATLHQETAAVANQAVVALMEEDDPDVDTAQDGSVPELIVPPLPPQNFPIYPPSDDAQDLSVNRLQQPDLFTWAGLVDHFSPNIKLRQLLAGQSDPNTLSTALAERVRAVYQYIPHTADLRGDEYRYCLRCISFRSCGYVSVDAPYLNTRAVLPESLYGHGIIHSAESEISNQMQTCKDQLLAKTTQYMTLQEQGILTNGFGMSMGWAGVYDKQLINDAMLDGVKSPGLGRFSGLIESRNRSLRHQDAPVTA</sequence>
<evidence type="ECO:0000313" key="2">
    <source>
        <dbReference type="EMBL" id="OAA44957.1"/>
    </source>
</evidence>
<feature type="domain" description="F-box" evidence="1">
    <location>
        <begin position="1"/>
        <end position="43"/>
    </location>
</feature>
<evidence type="ECO:0000259" key="1">
    <source>
        <dbReference type="PROSITE" id="PS50181"/>
    </source>
</evidence>
<organism evidence="2 3">
    <name type="scientific">Metarhizium rileyi (strain RCEF 4871)</name>
    <name type="common">Nomuraea rileyi</name>
    <dbReference type="NCBI Taxonomy" id="1649241"/>
    <lineage>
        <taxon>Eukaryota</taxon>
        <taxon>Fungi</taxon>
        <taxon>Dikarya</taxon>
        <taxon>Ascomycota</taxon>
        <taxon>Pezizomycotina</taxon>
        <taxon>Sordariomycetes</taxon>
        <taxon>Hypocreomycetidae</taxon>
        <taxon>Hypocreales</taxon>
        <taxon>Clavicipitaceae</taxon>
        <taxon>Metarhizium</taxon>
    </lineage>
</organism>
<dbReference type="EMBL" id="AZHC01000009">
    <property type="protein sequence ID" value="OAA44957.1"/>
    <property type="molecule type" value="Genomic_DNA"/>
</dbReference>
<dbReference type="OMA" id="KNCWASP"/>
<dbReference type="InterPro" id="IPR001810">
    <property type="entry name" value="F-box_dom"/>
</dbReference>
<proteinExistence type="predicted"/>
<keyword evidence="3" id="KW-1185">Reference proteome</keyword>
<protein>
    <submittedName>
        <fullName evidence="2">F-box domain containing protein</fullName>
    </submittedName>
</protein>
<comment type="caution">
    <text evidence="2">The sequence shown here is derived from an EMBL/GenBank/DDBJ whole genome shotgun (WGS) entry which is preliminary data.</text>
</comment>
<dbReference type="Proteomes" id="UP000243498">
    <property type="component" value="Unassembled WGS sequence"/>
</dbReference>
<accession>A0A167F9D3</accession>